<organism evidence="1">
    <name type="scientific">Wollemia nobilis</name>
    <dbReference type="NCBI Taxonomy" id="56998"/>
    <lineage>
        <taxon>Eukaryota</taxon>
        <taxon>Viridiplantae</taxon>
        <taxon>Streptophyta</taxon>
        <taxon>Embryophyta</taxon>
        <taxon>Tracheophyta</taxon>
        <taxon>Spermatophyta</taxon>
        <taxon>Pinopsida</taxon>
        <taxon>Pinidae</taxon>
        <taxon>Conifers II</taxon>
        <taxon>Araucariales</taxon>
        <taxon>Araucariaceae</taxon>
        <taxon>Wollemia</taxon>
    </lineage>
</organism>
<dbReference type="AlphaFoldDB" id="A0A0C9RQ12"/>
<dbReference type="InterPro" id="IPR032710">
    <property type="entry name" value="NTF2-like_dom_sf"/>
</dbReference>
<dbReference type="SUPFAM" id="SSF54427">
    <property type="entry name" value="NTF2-like"/>
    <property type="match status" value="1"/>
</dbReference>
<dbReference type="PANTHER" id="PTHR31094:SF3">
    <property type="entry name" value="OS04G0613300 PROTEIN"/>
    <property type="match status" value="1"/>
</dbReference>
<protein>
    <submittedName>
        <fullName evidence="1">TSA: Wollemia nobilis Ref_Wollemi_Transcript_4142_1713 transcribed RNA sequence</fullName>
    </submittedName>
</protein>
<dbReference type="PANTHER" id="PTHR31094">
    <property type="entry name" value="RIKEN CDNA 2310061I04 GENE"/>
    <property type="match status" value="1"/>
</dbReference>
<accession>A0A0C9RQ12</accession>
<dbReference type="Pfam" id="PF10184">
    <property type="entry name" value="DUF2358"/>
    <property type="match status" value="1"/>
</dbReference>
<proteinExistence type="predicted"/>
<dbReference type="EMBL" id="GCHU01004112">
    <property type="protein sequence ID" value="JAG89061.1"/>
    <property type="molecule type" value="Transcribed_RNA"/>
</dbReference>
<reference evidence="1" key="1">
    <citation type="submission" date="2015-02" db="EMBL/GenBank/DDBJ databases">
        <title>A transcriptome of Wollemia nobilis - a relic of Gondwana.</title>
        <authorList>
            <person name="Chia J.Y."/>
            <person name="Leong Y.S."/>
            <person name="Abdul Karim S."/>
            <person name="Wan Azmi N."/>
            <person name="Hercus R."/>
            <person name="Croft L."/>
        </authorList>
    </citation>
    <scope>NUCLEOTIDE SEQUENCE</scope>
    <source>
        <strain evidence="1">MaeBrown</strain>
        <tissue evidence="1">Leaf</tissue>
    </source>
</reference>
<name>A0A0C9RQ12_9CONI</name>
<dbReference type="InterPro" id="IPR018790">
    <property type="entry name" value="DUF2358"/>
</dbReference>
<sequence>MASLIPATADIPKPRTHPKAFSWSTCGIGNGNGPPANLALRDKSGGPVLHTEEKEMNAQQKPWRLLQGGEWDSIPFPLEVAVQASPPPREKVENKQRNDYYVNLGSAIRTLREELPVLFSKDLTYDIYRDDITFSDPMNTFHGVENYKLIFRALRFHGRIFFRAIWVDIVRIWQPSDGVILVRWTVKGIPRVPWEAQGRFDGTSKYKLDKEGKIYEHQVDNLAFNFPPKLTTASVLDLVRAAGCPTSPTPTFFGGSGVSVLSNLEGSTWLQFYWAVKNTLDLNDAPLIYGCC</sequence>
<evidence type="ECO:0000313" key="1">
    <source>
        <dbReference type="EMBL" id="JAG89061.1"/>
    </source>
</evidence>